<comment type="caution">
    <text evidence="2">The sequence shown here is derived from an EMBL/GenBank/DDBJ whole genome shotgun (WGS) entry which is preliminary data.</text>
</comment>
<evidence type="ECO:0000313" key="3">
    <source>
        <dbReference type="Proteomes" id="UP000195030"/>
    </source>
</evidence>
<feature type="transmembrane region" description="Helical" evidence="1">
    <location>
        <begin position="12"/>
        <end position="39"/>
    </location>
</feature>
<dbReference type="EMBL" id="NFEL01000047">
    <property type="protein sequence ID" value="OUA07195.1"/>
    <property type="molecule type" value="Genomic_DNA"/>
</dbReference>
<keyword evidence="1" id="KW-0812">Transmembrane</keyword>
<protein>
    <submittedName>
        <fullName evidence="2">Epimerase</fullName>
    </submittedName>
</protein>
<keyword evidence="1" id="KW-0472">Membrane</keyword>
<reference evidence="2 3" key="1">
    <citation type="submission" date="2016-10" db="EMBL/GenBank/DDBJ databases">
        <title>Comparative genomics of Bacillus thuringiensis reveals a path to pathogens against multiple invertebrate hosts.</title>
        <authorList>
            <person name="Zheng J."/>
            <person name="Gao Q."/>
            <person name="Liu H."/>
            <person name="Peng D."/>
            <person name="Ruan L."/>
            <person name="Sun M."/>
        </authorList>
    </citation>
    <scope>NUCLEOTIDE SEQUENCE [LARGE SCALE GENOMIC DNA]</scope>
    <source>
        <strain evidence="2">CTC</strain>
    </source>
</reference>
<name>A0A243GHG2_BACTF</name>
<feature type="transmembrane region" description="Helical" evidence="1">
    <location>
        <begin position="88"/>
        <end position="109"/>
    </location>
</feature>
<feature type="transmembrane region" description="Helical" evidence="1">
    <location>
        <begin position="51"/>
        <end position="76"/>
    </location>
</feature>
<sequence>MNNQNNNETNNISRLLALFLIVSPLLIPIVLPTAIIVGMKQWMPNDVEYPSIMSLLILCIGFFIVGIIFSFVLRVFKLSEEKLKELGFLGFTISIVSTFLTMYVGYFWLAKFNFTAVQLSPHAVLIFAILSTILLEVIFKVIDKFDTPDAEETLK</sequence>
<dbReference type="RefSeq" id="WP_060630990.1">
    <property type="nucleotide sequence ID" value="NZ_NFEL01000047.1"/>
</dbReference>
<keyword evidence="1" id="KW-1133">Transmembrane helix</keyword>
<gene>
    <name evidence="2" type="ORF">BK772_17180</name>
</gene>
<evidence type="ECO:0000256" key="1">
    <source>
        <dbReference type="SAM" id="Phobius"/>
    </source>
</evidence>
<feature type="transmembrane region" description="Helical" evidence="1">
    <location>
        <begin position="121"/>
        <end position="139"/>
    </location>
</feature>
<dbReference type="AlphaFoldDB" id="A0A243GHG2"/>
<accession>A0A243GHG2</accession>
<proteinExistence type="predicted"/>
<evidence type="ECO:0000313" key="2">
    <source>
        <dbReference type="EMBL" id="OUA07195.1"/>
    </source>
</evidence>
<dbReference type="Proteomes" id="UP000195030">
    <property type="component" value="Unassembled WGS sequence"/>
</dbReference>
<organism evidence="2 3">
    <name type="scientific">Bacillus thuringiensis subsp. finitimus</name>
    <dbReference type="NCBI Taxonomy" id="29337"/>
    <lineage>
        <taxon>Bacteria</taxon>
        <taxon>Bacillati</taxon>
        <taxon>Bacillota</taxon>
        <taxon>Bacilli</taxon>
        <taxon>Bacillales</taxon>
        <taxon>Bacillaceae</taxon>
        <taxon>Bacillus</taxon>
        <taxon>Bacillus cereus group</taxon>
    </lineage>
</organism>